<dbReference type="GO" id="GO:0006364">
    <property type="term" value="P:rRNA processing"/>
    <property type="evidence" value="ECO:0007669"/>
    <property type="project" value="UniProtKB-KW"/>
</dbReference>
<sequence length="247" mass="28454">MKLKRYKKVRKHLNFYCSHYGFHEPYQILIDGTFCHAALTDHLSVREQLQRYIGPEIKLLTTPCIIHETESLGAKAYGSMVIVKQFAIHHCGHDKHPISGAQCFLSMIGEKNTNRYIIATQDRDLQYKARKVPGTPLLYIDHKAPTLEPPSLTSVKVATNESLSRVNVGKSEEIRLNKLKKKLLGKPKDEEPKFKKKRKGPATRPKKKKPQPVVQEKDPEKTHKKKRRRIKLPKHVKEELAKQKDSS</sequence>
<evidence type="ECO:0000256" key="5">
    <source>
        <dbReference type="ARBA" id="ARBA00037300"/>
    </source>
</evidence>
<evidence type="ECO:0000256" key="4">
    <source>
        <dbReference type="ARBA" id="ARBA00023242"/>
    </source>
</evidence>
<dbReference type="Gene3D" id="3.40.50.1010">
    <property type="entry name" value="5'-nuclease"/>
    <property type="match status" value="1"/>
</dbReference>
<gene>
    <name evidence="9" type="ORF">BEMITA_LOCUS9091</name>
</gene>
<dbReference type="EMBL" id="OU963866">
    <property type="protein sequence ID" value="CAH0390360.1"/>
    <property type="molecule type" value="Genomic_DNA"/>
</dbReference>
<feature type="compositionally biased region" description="Basic residues" evidence="8">
    <location>
        <begin position="222"/>
        <end position="234"/>
    </location>
</feature>
<dbReference type="Proteomes" id="UP001152759">
    <property type="component" value="Chromosome 5"/>
</dbReference>
<dbReference type="InterPro" id="IPR006984">
    <property type="entry name" value="Fcf1/UTP23"/>
</dbReference>
<dbReference type="KEGG" id="btab:109037836"/>
<dbReference type="PANTHER" id="PTHR12416">
    <property type="entry name" value="RRNA-PROCESSING PROTEIN UTP23 HOMOLOG"/>
    <property type="match status" value="1"/>
</dbReference>
<feature type="region of interest" description="Disordered" evidence="8">
    <location>
        <begin position="183"/>
        <end position="247"/>
    </location>
</feature>
<dbReference type="InterPro" id="IPR029060">
    <property type="entry name" value="PIN-like_dom_sf"/>
</dbReference>
<dbReference type="CDD" id="cd09866">
    <property type="entry name" value="PIN_Fcf1-Utp23-H"/>
    <property type="match status" value="1"/>
</dbReference>
<reference evidence="9" key="1">
    <citation type="submission" date="2021-12" db="EMBL/GenBank/DDBJ databases">
        <authorList>
            <person name="King R."/>
        </authorList>
    </citation>
    <scope>NUCLEOTIDE SEQUENCE</scope>
</reference>
<evidence type="ECO:0000256" key="2">
    <source>
        <dbReference type="ARBA" id="ARBA00022517"/>
    </source>
</evidence>
<evidence type="ECO:0000256" key="3">
    <source>
        <dbReference type="ARBA" id="ARBA00022552"/>
    </source>
</evidence>
<proteinExistence type="inferred from homology"/>
<comment type="subcellular location">
    <subcellularLocation>
        <location evidence="1">Nucleus</location>
        <location evidence="1">Nucleolus</location>
    </subcellularLocation>
</comment>
<evidence type="ECO:0000256" key="8">
    <source>
        <dbReference type="SAM" id="MobiDB-lite"/>
    </source>
</evidence>
<name>A0A9P0AAT2_BEMTA</name>
<feature type="compositionally biased region" description="Basic residues" evidence="8">
    <location>
        <begin position="194"/>
        <end position="210"/>
    </location>
</feature>
<keyword evidence="2" id="KW-0690">Ribosome biogenesis</keyword>
<keyword evidence="3" id="KW-0698">rRNA processing</keyword>
<dbReference type="FunFam" id="3.40.50.1010:FF:000006">
    <property type="entry name" value="rRNA-processing protein UTP23 homolog"/>
    <property type="match status" value="1"/>
</dbReference>
<dbReference type="GO" id="GO:0032040">
    <property type="term" value="C:small-subunit processome"/>
    <property type="evidence" value="ECO:0007669"/>
    <property type="project" value="InterPro"/>
</dbReference>
<dbReference type="AlphaFoldDB" id="A0A9P0AAT2"/>
<comment type="similarity">
    <text evidence="6">Belongs to the UTP23/FCF1 family. UTP23 subfamily.</text>
</comment>
<evidence type="ECO:0000256" key="1">
    <source>
        <dbReference type="ARBA" id="ARBA00004604"/>
    </source>
</evidence>
<accession>A0A9P0AAT2</accession>
<comment type="function">
    <text evidence="5">Involved in rRNA-processing and ribosome biogenesis.</text>
</comment>
<organism evidence="9 10">
    <name type="scientific">Bemisia tabaci</name>
    <name type="common">Sweetpotato whitefly</name>
    <name type="synonym">Aleurodes tabaci</name>
    <dbReference type="NCBI Taxonomy" id="7038"/>
    <lineage>
        <taxon>Eukaryota</taxon>
        <taxon>Metazoa</taxon>
        <taxon>Ecdysozoa</taxon>
        <taxon>Arthropoda</taxon>
        <taxon>Hexapoda</taxon>
        <taxon>Insecta</taxon>
        <taxon>Pterygota</taxon>
        <taxon>Neoptera</taxon>
        <taxon>Paraneoptera</taxon>
        <taxon>Hemiptera</taxon>
        <taxon>Sternorrhyncha</taxon>
        <taxon>Aleyrodoidea</taxon>
        <taxon>Aleyrodidae</taxon>
        <taxon>Aleyrodinae</taxon>
        <taxon>Bemisia</taxon>
    </lineage>
</organism>
<evidence type="ECO:0000256" key="7">
    <source>
        <dbReference type="ARBA" id="ARBA00071400"/>
    </source>
</evidence>
<evidence type="ECO:0000313" key="9">
    <source>
        <dbReference type="EMBL" id="CAH0390360.1"/>
    </source>
</evidence>
<evidence type="ECO:0000256" key="6">
    <source>
        <dbReference type="ARBA" id="ARBA00038503"/>
    </source>
</evidence>
<feature type="compositionally biased region" description="Basic and acidic residues" evidence="8">
    <location>
        <begin position="235"/>
        <end position="247"/>
    </location>
</feature>
<protein>
    <recommendedName>
        <fullName evidence="7">rRNA-processing protein UTP23 homolog</fullName>
    </recommendedName>
</protein>
<keyword evidence="10" id="KW-1185">Reference proteome</keyword>
<dbReference type="Pfam" id="PF04900">
    <property type="entry name" value="Fcf1"/>
    <property type="match status" value="1"/>
</dbReference>
<keyword evidence="4" id="KW-0539">Nucleus</keyword>
<dbReference type="SUPFAM" id="SSF88723">
    <property type="entry name" value="PIN domain-like"/>
    <property type="match status" value="1"/>
</dbReference>
<evidence type="ECO:0000313" key="10">
    <source>
        <dbReference type="Proteomes" id="UP001152759"/>
    </source>
</evidence>